<dbReference type="RefSeq" id="WP_165007234.1">
    <property type="nucleotide sequence ID" value="NZ_CP064954.1"/>
</dbReference>
<evidence type="ECO:0000256" key="2">
    <source>
        <dbReference type="ARBA" id="ARBA00006228"/>
    </source>
</evidence>
<comment type="subcellular location">
    <subcellularLocation>
        <location evidence="1">Cell membrane</location>
        <topology evidence="1">Multi-pass membrane protein</topology>
    </subcellularLocation>
</comment>
<keyword evidence="4 7" id="KW-0812">Transmembrane</keyword>
<dbReference type="PANTHER" id="PTHR34584:SF1">
    <property type="entry name" value="NA(+)_H(+) ANTIPORTER SUBUNIT E1"/>
    <property type="match status" value="1"/>
</dbReference>
<dbReference type="Proteomes" id="UP000594681">
    <property type="component" value="Chromosome"/>
</dbReference>
<feature type="transmembrane region" description="Helical" evidence="7">
    <location>
        <begin position="12"/>
        <end position="45"/>
    </location>
</feature>
<reference evidence="8 9" key="1">
    <citation type="submission" date="2020-11" db="EMBL/GenBank/DDBJ databases">
        <title>Corynebacterium sp. ZJ-599.</title>
        <authorList>
            <person name="Zhou J."/>
        </authorList>
    </citation>
    <scope>NUCLEOTIDE SEQUENCE [LARGE SCALE GENOMIC DNA]</scope>
    <source>
        <strain evidence="8 9">ZJ-599</strain>
    </source>
</reference>
<evidence type="ECO:0000256" key="3">
    <source>
        <dbReference type="ARBA" id="ARBA00022475"/>
    </source>
</evidence>
<dbReference type="InterPro" id="IPR002758">
    <property type="entry name" value="Cation_antiport_E"/>
</dbReference>
<dbReference type="AlphaFoldDB" id="A0A7T0KE49"/>
<evidence type="ECO:0000256" key="6">
    <source>
        <dbReference type="ARBA" id="ARBA00023136"/>
    </source>
</evidence>
<accession>A0A7T0KE49</accession>
<dbReference type="GO" id="GO:0008324">
    <property type="term" value="F:monoatomic cation transmembrane transporter activity"/>
    <property type="evidence" value="ECO:0007669"/>
    <property type="project" value="InterPro"/>
</dbReference>
<dbReference type="NCBIfam" id="NF006521">
    <property type="entry name" value="PRK08965.1-5"/>
    <property type="match status" value="1"/>
</dbReference>
<feature type="transmembrane region" description="Helical" evidence="7">
    <location>
        <begin position="65"/>
        <end position="89"/>
    </location>
</feature>
<name>A0A7T0KE49_9CORY</name>
<protein>
    <submittedName>
        <fullName evidence="8">Na+/H+ antiporter subunit E</fullName>
    </submittedName>
</protein>
<proteinExistence type="inferred from homology"/>
<evidence type="ECO:0000256" key="5">
    <source>
        <dbReference type="ARBA" id="ARBA00022989"/>
    </source>
</evidence>
<dbReference type="EMBL" id="CP064954">
    <property type="protein sequence ID" value="QPK78922.1"/>
    <property type="molecule type" value="Genomic_DNA"/>
</dbReference>
<dbReference type="GO" id="GO:0005886">
    <property type="term" value="C:plasma membrane"/>
    <property type="evidence" value="ECO:0007669"/>
    <property type="project" value="UniProtKB-SubCell"/>
</dbReference>
<dbReference type="Pfam" id="PF01899">
    <property type="entry name" value="MNHE"/>
    <property type="match status" value="1"/>
</dbReference>
<keyword evidence="3" id="KW-1003">Cell membrane</keyword>
<comment type="similarity">
    <text evidence="2">Belongs to the CPA3 antiporters (TC 2.A.63) subunit E family.</text>
</comment>
<evidence type="ECO:0000256" key="7">
    <source>
        <dbReference type="SAM" id="Phobius"/>
    </source>
</evidence>
<gene>
    <name evidence="8" type="ORF">G7Y31_10470</name>
</gene>
<evidence type="ECO:0000313" key="9">
    <source>
        <dbReference type="Proteomes" id="UP000594681"/>
    </source>
</evidence>
<evidence type="ECO:0000313" key="8">
    <source>
        <dbReference type="EMBL" id="QPK78922.1"/>
    </source>
</evidence>
<dbReference type="PANTHER" id="PTHR34584">
    <property type="entry name" value="NA(+)/H(+) ANTIPORTER SUBUNIT E1"/>
    <property type="match status" value="1"/>
</dbReference>
<evidence type="ECO:0000256" key="4">
    <source>
        <dbReference type="ARBA" id="ARBA00022692"/>
    </source>
</evidence>
<keyword evidence="9" id="KW-1185">Reference proteome</keyword>
<dbReference type="KEGG" id="cliz:G7Y31_10470"/>
<sequence>MAKLSGLKHRFHPLFVLWLTIMWCLLMGEVSVANIVGGILVGLAVTMALPLPAMPLSGLDISWGLLARFILVWIGEFFQASVKVAWLALRPAAPPKTAILTVPMRVDSEFVLALSVMLYNLQPGGAVTDIDIASRQLTVHILDADNPQAIARELAAIARLEKSMIHIFERTV</sequence>
<keyword evidence="5 7" id="KW-1133">Transmembrane helix</keyword>
<organism evidence="8 9">
    <name type="scientific">Corynebacterium lizhenjunii</name>
    <dbReference type="NCBI Taxonomy" id="2709394"/>
    <lineage>
        <taxon>Bacteria</taxon>
        <taxon>Bacillati</taxon>
        <taxon>Actinomycetota</taxon>
        <taxon>Actinomycetes</taxon>
        <taxon>Mycobacteriales</taxon>
        <taxon>Corynebacteriaceae</taxon>
        <taxon>Corynebacterium</taxon>
    </lineage>
</organism>
<keyword evidence="6 7" id="KW-0472">Membrane</keyword>
<evidence type="ECO:0000256" key="1">
    <source>
        <dbReference type="ARBA" id="ARBA00004651"/>
    </source>
</evidence>